<proteinExistence type="predicted"/>
<dbReference type="PANTHER" id="PTHR32347">
    <property type="entry name" value="EFFLUX SYSTEM COMPONENT YKNX-RELATED"/>
    <property type="match status" value="1"/>
</dbReference>
<evidence type="ECO:0000256" key="2">
    <source>
        <dbReference type="ARBA" id="ARBA00023054"/>
    </source>
</evidence>
<dbReference type="SUPFAM" id="SSF47090">
    <property type="entry name" value="PGBD-like"/>
    <property type="match status" value="1"/>
</dbReference>
<evidence type="ECO:0000313" key="3">
    <source>
        <dbReference type="EMBL" id="MBP2376890.1"/>
    </source>
</evidence>
<name>A0ABS4WL09_9MICO</name>
<dbReference type="InterPro" id="IPR036366">
    <property type="entry name" value="PGBDSf"/>
</dbReference>
<comment type="caution">
    <text evidence="3">The sequence shown here is derived from an EMBL/GenBank/DDBJ whole genome shotgun (WGS) entry which is preliminary data.</text>
</comment>
<keyword evidence="4" id="KW-1185">Reference proteome</keyword>
<organism evidence="3 4">
    <name type="scientific">Microbacterium phyllosphaerae</name>
    <dbReference type="NCBI Taxonomy" id="124798"/>
    <lineage>
        <taxon>Bacteria</taxon>
        <taxon>Bacillati</taxon>
        <taxon>Actinomycetota</taxon>
        <taxon>Actinomycetes</taxon>
        <taxon>Micrococcales</taxon>
        <taxon>Microbacteriaceae</taxon>
        <taxon>Microbacterium</taxon>
    </lineage>
</organism>
<dbReference type="Gene3D" id="1.10.101.10">
    <property type="entry name" value="PGBD-like superfamily/PGBD"/>
    <property type="match status" value="1"/>
</dbReference>
<dbReference type="Proteomes" id="UP000703720">
    <property type="component" value="Unassembled WGS sequence"/>
</dbReference>
<dbReference type="EMBL" id="JAGIOA010000001">
    <property type="protein sequence ID" value="MBP2376890.1"/>
    <property type="molecule type" value="Genomic_DNA"/>
</dbReference>
<evidence type="ECO:0000313" key="4">
    <source>
        <dbReference type="Proteomes" id="UP000703720"/>
    </source>
</evidence>
<evidence type="ECO:0000256" key="1">
    <source>
        <dbReference type="ARBA" id="ARBA00004196"/>
    </source>
</evidence>
<gene>
    <name evidence="3" type="ORF">JOF42_000385</name>
</gene>
<reference evidence="3 4" key="1">
    <citation type="submission" date="2021-03" db="EMBL/GenBank/DDBJ databases">
        <title>Sequencing the genomes of 1000 actinobacteria strains.</title>
        <authorList>
            <person name="Klenk H.-P."/>
        </authorList>
    </citation>
    <scope>NUCLEOTIDE SEQUENCE [LARGE SCALE GENOMIC DNA]</scope>
    <source>
        <strain evidence="3 4">DSM 13468</strain>
    </source>
</reference>
<dbReference type="RefSeq" id="WP_210096307.1">
    <property type="nucleotide sequence ID" value="NZ_BAAAIO010000001.1"/>
</dbReference>
<dbReference type="InterPro" id="IPR036365">
    <property type="entry name" value="PGBD-like_sf"/>
</dbReference>
<comment type="subcellular location">
    <subcellularLocation>
        <location evidence="1">Cell envelope</location>
    </subcellularLocation>
</comment>
<dbReference type="InterPro" id="IPR050465">
    <property type="entry name" value="UPF0194_transport"/>
</dbReference>
<accession>A0ABS4WL09</accession>
<keyword evidence="2" id="KW-0175">Coiled coil</keyword>
<protein>
    <submittedName>
        <fullName evidence="3">Multidrug efflux pump subunit AcrA (Membrane-fusion protein)</fullName>
    </submittedName>
</protein>
<sequence>MGVLLLATALVSAAIGGAAGFFVRSPAQVAADAAPPSPSELTVAVEEGTIADPILLPGVVALGSVIELTPAGAGVVTELPVAIGAQFSAGTVIAEVNDRPVIYLQGAIPLLRDLRPGDKGQDVRRLQEALRPWLKGEPDGTWGAGTTNALRALYKAVGYQVPAESAALQSELVFGPVATATALSIKSPLGGGVESPLIRATTSDPTVTAEVTDAMSQLLAVGDRVSVTGSAIGGAQEGTITAVGGLVSGEDGISRATVVIQPDAALSAGAIDGKVEITVQASAEAETGLLVPLSAVRSNATGGTYVLIRDGDDTHRVTVTVDDTGGGQARVTASEGDLDVGDLVVVGVQ</sequence>
<dbReference type="PANTHER" id="PTHR32347:SF27">
    <property type="entry name" value="RND EFFLUX PUMP MEMBRANE FUSION PROTEIN BARREL-SANDWICH DOMAIN-CONTAINING PROTEIN"/>
    <property type="match status" value="1"/>
</dbReference>
<dbReference type="Gene3D" id="2.40.420.20">
    <property type="match status" value="1"/>
</dbReference>